<keyword evidence="6" id="KW-1185">Reference proteome</keyword>
<evidence type="ECO:0000256" key="1">
    <source>
        <dbReference type="ARBA" id="ARBA00022679"/>
    </source>
</evidence>
<keyword evidence="3" id="KW-0547">Nucleotide-binding</keyword>
<dbReference type="PANTHER" id="PTHR47363:SF1">
    <property type="entry name" value="GLUCOKINASE"/>
    <property type="match status" value="1"/>
</dbReference>
<evidence type="ECO:0000313" key="6">
    <source>
        <dbReference type="Proteomes" id="UP000326903"/>
    </source>
</evidence>
<evidence type="ECO:0000256" key="2">
    <source>
        <dbReference type="ARBA" id="ARBA00022777"/>
    </source>
</evidence>
<dbReference type="Pfam" id="PF02685">
    <property type="entry name" value="Glucokinase"/>
    <property type="match status" value="1"/>
</dbReference>
<dbReference type="Gene3D" id="3.30.420.40">
    <property type="match status" value="1"/>
</dbReference>
<dbReference type="GO" id="GO:0005536">
    <property type="term" value="F:D-glucose binding"/>
    <property type="evidence" value="ECO:0007669"/>
    <property type="project" value="InterPro"/>
</dbReference>
<keyword evidence="3" id="KW-0067">ATP-binding</keyword>
<evidence type="ECO:0000256" key="3">
    <source>
        <dbReference type="HAMAP-Rule" id="MF_00524"/>
    </source>
</evidence>
<comment type="similarity">
    <text evidence="3 4">Belongs to the bacterial glucokinase family.</text>
</comment>
<sequence>MLLKFNTTAAKNKTGRVNNILAGDIGATKTNLALIKSDGNNITTIHEAHYKSVDYKNIIELADIFIKNFPLPDVICFGVAGPVLNGHAKLSNLAWEVDSDELSKHFGIKKIKLINDLEATAYGLALLNDKDIMPLNTGSDVAGNAAIIAPGTGLGEAGLYYDGNCYHPFATEGGHSDFAPRNQFDFELYTFLQKKFEHVSWERLICGPGIVNIYEFLRDEKKRDEPNWLKEKFKNDNLPAVISTHVTECKICKETMDWFIQFLAYESANLVLKLKATGGLFIGGGIVPQIISLFQDNQFYSSFCNSGRLNYLLEKVPIKIILNNKTALLGTAYYGSHLIP</sequence>
<dbReference type="GO" id="GO:0006096">
    <property type="term" value="P:glycolytic process"/>
    <property type="evidence" value="ECO:0007669"/>
    <property type="project" value="UniProtKB-UniRule"/>
</dbReference>
<comment type="caution">
    <text evidence="5">The sequence shown here is derived from an EMBL/GenBank/DDBJ whole genome shotgun (WGS) entry which is preliminary data.</text>
</comment>
<dbReference type="InterPro" id="IPR043129">
    <property type="entry name" value="ATPase_NBD"/>
</dbReference>
<gene>
    <name evidence="3 5" type="primary">glk</name>
    <name evidence="5" type="ORF">FW778_00795</name>
</gene>
<dbReference type="EC" id="2.7.1.2" evidence="3"/>
<dbReference type="PANTHER" id="PTHR47363">
    <property type="entry name" value="GLUCOKINASE"/>
    <property type="match status" value="1"/>
</dbReference>
<organism evidence="5 6">
    <name type="scientific">Ginsengibacter hankyongi</name>
    <dbReference type="NCBI Taxonomy" id="2607284"/>
    <lineage>
        <taxon>Bacteria</taxon>
        <taxon>Pseudomonadati</taxon>
        <taxon>Bacteroidota</taxon>
        <taxon>Chitinophagia</taxon>
        <taxon>Chitinophagales</taxon>
        <taxon>Chitinophagaceae</taxon>
        <taxon>Ginsengibacter</taxon>
    </lineage>
</organism>
<comment type="subcellular location">
    <subcellularLocation>
        <location evidence="3">Cytoplasm</location>
    </subcellularLocation>
</comment>
<dbReference type="CDD" id="cd24008">
    <property type="entry name" value="ASKHA_NBD_GLK"/>
    <property type="match status" value="1"/>
</dbReference>
<keyword evidence="3" id="KW-0963">Cytoplasm</keyword>
<evidence type="ECO:0000256" key="4">
    <source>
        <dbReference type="RuleBase" id="RU004046"/>
    </source>
</evidence>
<dbReference type="RefSeq" id="WP_150412672.1">
    <property type="nucleotide sequence ID" value="NZ_VYQF01000001.1"/>
</dbReference>
<dbReference type="HAMAP" id="MF_00524">
    <property type="entry name" value="Glucokinase"/>
    <property type="match status" value="1"/>
</dbReference>
<dbReference type="GO" id="GO:0005737">
    <property type="term" value="C:cytoplasm"/>
    <property type="evidence" value="ECO:0007669"/>
    <property type="project" value="UniProtKB-SubCell"/>
</dbReference>
<name>A0A5J5IM90_9BACT</name>
<dbReference type="AlphaFoldDB" id="A0A5J5IM90"/>
<reference evidence="5 6" key="1">
    <citation type="submission" date="2019-09" db="EMBL/GenBank/DDBJ databases">
        <title>Draft genome sequence of Ginsengibacter sp. BR5-29.</title>
        <authorList>
            <person name="Im W.-T."/>
        </authorList>
    </citation>
    <scope>NUCLEOTIDE SEQUENCE [LARGE SCALE GENOMIC DNA]</scope>
    <source>
        <strain evidence="5 6">BR5-29</strain>
    </source>
</reference>
<accession>A0A5J5IM90</accession>
<comment type="catalytic activity">
    <reaction evidence="3">
        <text>D-glucose + ATP = D-glucose 6-phosphate + ADP + H(+)</text>
        <dbReference type="Rhea" id="RHEA:17825"/>
        <dbReference type="ChEBI" id="CHEBI:4167"/>
        <dbReference type="ChEBI" id="CHEBI:15378"/>
        <dbReference type="ChEBI" id="CHEBI:30616"/>
        <dbReference type="ChEBI" id="CHEBI:61548"/>
        <dbReference type="ChEBI" id="CHEBI:456216"/>
        <dbReference type="EC" id="2.7.1.2"/>
    </reaction>
</comment>
<dbReference type="InterPro" id="IPR003836">
    <property type="entry name" value="Glucokinase"/>
</dbReference>
<proteinExistence type="inferred from homology"/>
<keyword evidence="2 3" id="KW-0418">Kinase</keyword>
<dbReference type="NCBIfam" id="TIGR00749">
    <property type="entry name" value="glk"/>
    <property type="match status" value="1"/>
</dbReference>
<keyword evidence="1 3" id="KW-0808">Transferase</keyword>
<dbReference type="GO" id="GO:0005524">
    <property type="term" value="F:ATP binding"/>
    <property type="evidence" value="ECO:0007669"/>
    <property type="project" value="UniProtKB-UniRule"/>
</dbReference>
<dbReference type="Proteomes" id="UP000326903">
    <property type="component" value="Unassembled WGS sequence"/>
</dbReference>
<keyword evidence="3" id="KW-0324">Glycolysis</keyword>
<dbReference type="SUPFAM" id="SSF53067">
    <property type="entry name" value="Actin-like ATPase domain"/>
    <property type="match status" value="1"/>
</dbReference>
<comment type="caution">
    <text evidence="3">Lacks conserved residue(s) required for the propagation of feature annotation.</text>
</comment>
<dbReference type="GO" id="GO:0004340">
    <property type="term" value="F:glucokinase activity"/>
    <property type="evidence" value="ECO:0007669"/>
    <property type="project" value="UniProtKB-UniRule"/>
</dbReference>
<dbReference type="Gene3D" id="3.40.367.20">
    <property type="match status" value="1"/>
</dbReference>
<protein>
    <recommendedName>
        <fullName evidence="3">Glucokinase</fullName>
        <ecNumber evidence="3">2.7.1.2</ecNumber>
    </recommendedName>
    <alternativeName>
        <fullName evidence="3">Glucose kinase</fullName>
    </alternativeName>
</protein>
<dbReference type="EMBL" id="VYQF01000001">
    <property type="protein sequence ID" value="KAA9040612.1"/>
    <property type="molecule type" value="Genomic_DNA"/>
</dbReference>
<evidence type="ECO:0000313" key="5">
    <source>
        <dbReference type="EMBL" id="KAA9040612.1"/>
    </source>
</evidence>